<gene>
    <name evidence="1" type="ORF">CSA56_09780</name>
</gene>
<name>A0A2G6KDN8_9BACT</name>
<sequence length="78" mass="8627">MSMVSIHLPRSLQDKAGELAHQDGISFDQFVVSAVAEKLSVLLTADYLEKRAARSSQEAFEHALQDIPDVEPEPYDAL</sequence>
<reference evidence="1 2" key="1">
    <citation type="submission" date="2017-10" db="EMBL/GenBank/DDBJ databases">
        <title>Novel microbial diversity and functional potential in the marine mammal oral microbiome.</title>
        <authorList>
            <person name="Dudek N.K."/>
            <person name="Sun C.L."/>
            <person name="Burstein D."/>
            <person name="Kantor R.S."/>
            <person name="Aliaga Goltsman D.S."/>
            <person name="Bik E.M."/>
            <person name="Thomas B.C."/>
            <person name="Banfield J.F."/>
            <person name="Relman D.A."/>
        </authorList>
    </citation>
    <scope>NUCLEOTIDE SEQUENCE [LARGE SCALE GENOMIC DNA]</scope>
    <source>
        <strain evidence="1">DOLJORAL78_47_16</strain>
    </source>
</reference>
<dbReference type="AlphaFoldDB" id="A0A2G6KDN8"/>
<evidence type="ECO:0000313" key="1">
    <source>
        <dbReference type="EMBL" id="PIE33794.1"/>
    </source>
</evidence>
<proteinExistence type="predicted"/>
<accession>A0A2G6KDN8</accession>
<dbReference type="EMBL" id="PDSK01000094">
    <property type="protein sequence ID" value="PIE33794.1"/>
    <property type="molecule type" value="Genomic_DNA"/>
</dbReference>
<dbReference type="Proteomes" id="UP000230821">
    <property type="component" value="Unassembled WGS sequence"/>
</dbReference>
<organism evidence="1 2">
    <name type="scientific">candidate division KSB3 bacterium</name>
    <dbReference type="NCBI Taxonomy" id="2044937"/>
    <lineage>
        <taxon>Bacteria</taxon>
        <taxon>candidate division KSB3</taxon>
    </lineage>
</organism>
<protein>
    <submittedName>
        <fullName evidence="1">Toxin-antitoxin system HicB family antitoxin</fullName>
    </submittedName>
</protein>
<evidence type="ECO:0000313" key="2">
    <source>
        <dbReference type="Proteomes" id="UP000230821"/>
    </source>
</evidence>
<comment type="caution">
    <text evidence="1">The sequence shown here is derived from an EMBL/GenBank/DDBJ whole genome shotgun (WGS) entry which is preliminary data.</text>
</comment>